<dbReference type="PANTHER" id="PTHR35794:SF2">
    <property type="entry name" value="CELL DIVISION PROTEIN DIVIVA"/>
    <property type="match status" value="1"/>
</dbReference>
<evidence type="ECO:0000256" key="1">
    <source>
        <dbReference type="ARBA" id="ARBA00004496"/>
    </source>
</evidence>
<dbReference type="GO" id="GO:0051301">
    <property type="term" value="P:cell division"/>
    <property type="evidence" value="ECO:0007669"/>
    <property type="project" value="UniProtKB-KW"/>
</dbReference>
<keyword evidence="7" id="KW-0131">Cell cycle</keyword>
<organism evidence="9 10">
    <name type="scientific">Thermomonospora cellulosilytica</name>
    <dbReference type="NCBI Taxonomy" id="1411118"/>
    <lineage>
        <taxon>Bacteria</taxon>
        <taxon>Bacillati</taxon>
        <taxon>Actinomycetota</taxon>
        <taxon>Actinomycetes</taxon>
        <taxon>Streptosporangiales</taxon>
        <taxon>Thermomonosporaceae</taxon>
        <taxon>Thermomonospora</taxon>
    </lineage>
</organism>
<evidence type="ECO:0000256" key="5">
    <source>
        <dbReference type="ARBA" id="ARBA00022618"/>
    </source>
</evidence>
<dbReference type="InterPro" id="IPR019933">
    <property type="entry name" value="DivIVA_domain"/>
</dbReference>
<comment type="caution">
    <text evidence="9">The sequence shown here is derived from an EMBL/GenBank/DDBJ whole genome shotgun (WGS) entry which is preliminary data.</text>
</comment>
<dbReference type="RefSeq" id="WP_182707775.1">
    <property type="nucleotide sequence ID" value="NZ_JACJII010000001.1"/>
</dbReference>
<comment type="subcellular location">
    <subcellularLocation>
        <location evidence="1">Cytoplasm</location>
    </subcellularLocation>
</comment>
<reference evidence="9 10" key="1">
    <citation type="submission" date="2020-08" db="EMBL/GenBank/DDBJ databases">
        <title>Sequencing the genomes of 1000 actinobacteria strains.</title>
        <authorList>
            <person name="Klenk H.-P."/>
        </authorList>
    </citation>
    <scope>NUCLEOTIDE SEQUENCE [LARGE SCALE GENOMIC DNA]</scope>
    <source>
        <strain evidence="9 10">DSM 45823</strain>
    </source>
</reference>
<evidence type="ECO:0000256" key="6">
    <source>
        <dbReference type="ARBA" id="ARBA00023054"/>
    </source>
</evidence>
<dbReference type="EMBL" id="JACJII010000001">
    <property type="protein sequence ID" value="MBA9007092.1"/>
    <property type="molecule type" value="Genomic_DNA"/>
</dbReference>
<dbReference type="GO" id="GO:0005737">
    <property type="term" value="C:cytoplasm"/>
    <property type="evidence" value="ECO:0007669"/>
    <property type="project" value="UniProtKB-SubCell"/>
</dbReference>
<dbReference type="InterPro" id="IPR007793">
    <property type="entry name" value="DivIVA_fam"/>
</dbReference>
<name>A0A7W3N405_9ACTN</name>
<dbReference type="Gene3D" id="6.10.250.660">
    <property type="match status" value="2"/>
</dbReference>
<evidence type="ECO:0000256" key="8">
    <source>
        <dbReference type="ARBA" id="ARBA00031737"/>
    </source>
</evidence>
<evidence type="ECO:0000256" key="7">
    <source>
        <dbReference type="ARBA" id="ARBA00023306"/>
    </source>
</evidence>
<gene>
    <name evidence="9" type="ORF">HNR21_005974</name>
</gene>
<keyword evidence="6" id="KW-0175">Coiled coil</keyword>
<dbReference type="PANTHER" id="PTHR35794">
    <property type="entry name" value="CELL DIVISION PROTEIN DIVIVA"/>
    <property type="match status" value="1"/>
</dbReference>
<keyword evidence="4" id="KW-0963">Cytoplasm</keyword>
<evidence type="ECO:0000256" key="2">
    <source>
        <dbReference type="ARBA" id="ARBA00009008"/>
    </source>
</evidence>
<dbReference type="Proteomes" id="UP000539313">
    <property type="component" value="Unassembled WGS sequence"/>
</dbReference>
<evidence type="ECO:0000256" key="3">
    <source>
        <dbReference type="ARBA" id="ARBA00018787"/>
    </source>
</evidence>
<proteinExistence type="inferred from homology"/>
<keyword evidence="10" id="KW-1185">Reference proteome</keyword>
<evidence type="ECO:0000313" key="10">
    <source>
        <dbReference type="Proteomes" id="UP000539313"/>
    </source>
</evidence>
<evidence type="ECO:0000256" key="4">
    <source>
        <dbReference type="ARBA" id="ARBA00022490"/>
    </source>
</evidence>
<evidence type="ECO:0000313" key="9">
    <source>
        <dbReference type="EMBL" id="MBA9007092.1"/>
    </source>
</evidence>
<accession>A0A7W3N405</accession>
<comment type="similarity">
    <text evidence="2">Belongs to the DivIVA family.</text>
</comment>
<keyword evidence="5" id="KW-0132">Cell division</keyword>
<dbReference type="NCBIfam" id="TIGR03544">
    <property type="entry name" value="DivI1A_domain"/>
    <property type="match status" value="4"/>
</dbReference>
<dbReference type="AlphaFoldDB" id="A0A7W3N405"/>
<protein>
    <recommendedName>
        <fullName evidence="3">Cell wall synthesis protein Wag31</fullName>
    </recommendedName>
    <alternativeName>
        <fullName evidence="8">Antigen 84</fullName>
    </alternativeName>
</protein>
<sequence>MHKRRFPVVLRGYDCAQVDALTERIERALRTGSWEITPEDVMRSRFAVVLRGYDQRAVDEFLYESIAELRARMAPPPPRRPPERPRVEPARVIGWIEGTRFSSRSGEHAGYDARDVDAFLDRVIAGLRGQGPRVDAAEVRAASFRTVRLGLGYDRREVDHFLSRLADALESAAY</sequence>